<dbReference type="Pfam" id="PF05553">
    <property type="entry name" value="DUF761"/>
    <property type="match status" value="1"/>
</dbReference>
<name>A0AAV5LVE1_9ROSI</name>
<keyword evidence="2" id="KW-1185">Reference proteome</keyword>
<protein>
    <recommendedName>
        <fullName evidence="3">Cotton fiber protein</fullName>
    </recommendedName>
</protein>
<dbReference type="PANTHER" id="PTHR33265:SF5">
    <property type="entry name" value="COTTON FIBER PROTEIN"/>
    <property type="match status" value="1"/>
</dbReference>
<evidence type="ECO:0008006" key="3">
    <source>
        <dbReference type="Google" id="ProtNLM"/>
    </source>
</evidence>
<reference evidence="1 2" key="1">
    <citation type="journal article" date="2021" name="Commun. Biol.">
        <title>The genome of Shorea leprosula (Dipterocarpaceae) highlights the ecological relevance of drought in aseasonal tropical rainforests.</title>
        <authorList>
            <person name="Ng K.K.S."/>
            <person name="Kobayashi M.J."/>
            <person name="Fawcett J.A."/>
            <person name="Hatakeyama M."/>
            <person name="Paape T."/>
            <person name="Ng C.H."/>
            <person name="Ang C.C."/>
            <person name="Tnah L.H."/>
            <person name="Lee C.T."/>
            <person name="Nishiyama T."/>
            <person name="Sese J."/>
            <person name="O'Brien M.J."/>
            <person name="Copetti D."/>
            <person name="Mohd Noor M.I."/>
            <person name="Ong R.C."/>
            <person name="Putra M."/>
            <person name="Sireger I.Z."/>
            <person name="Indrioko S."/>
            <person name="Kosugi Y."/>
            <person name="Izuno A."/>
            <person name="Isagi Y."/>
            <person name="Lee S.L."/>
            <person name="Shimizu K.K."/>
        </authorList>
    </citation>
    <scope>NUCLEOTIDE SEQUENCE [LARGE SCALE GENOMIC DNA]</scope>
    <source>
        <strain evidence="1">214</strain>
    </source>
</reference>
<accession>A0AAV5LVE1</accession>
<comment type="caution">
    <text evidence="1">The sequence shown here is derived from an EMBL/GenBank/DDBJ whole genome shotgun (WGS) entry which is preliminary data.</text>
</comment>
<gene>
    <name evidence="1" type="ORF">SLEP1_g48108</name>
</gene>
<evidence type="ECO:0000313" key="1">
    <source>
        <dbReference type="EMBL" id="GKV40462.1"/>
    </source>
</evidence>
<proteinExistence type="predicted"/>
<dbReference type="AlphaFoldDB" id="A0AAV5LVE1"/>
<sequence length="176" mass="20500">MTKKSCFNRACNLLKLALLWARKGGVFKRRLAVELSLGAKYLKNLRHTAPRHQIHYGERELSFDKTPNFQVKMPRSASMRFLFPCISAEKVDFEYDFGDDGDDEANGYDSEREINYLEDEGEEECGYDCCEDKAPADEEEIDSRAEEFIAEFYKQIKLERQNSYLEYTEMLNRGAS</sequence>
<dbReference type="EMBL" id="BPVZ01000142">
    <property type="protein sequence ID" value="GKV40462.1"/>
    <property type="molecule type" value="Genomic_DNA"/>
</dbReference>
<evidence type="ECO:0000313" key="2">
    <source>
        <dbReference type="Proteomes" id="UP001054252"/>
    </source>
</evidence>
<dbReference type="PANTHER" id="PTHR33265">
    <property type="entry name" value="AVR9/CF-9 RAPIDLY ELICITED PROTEIN-RELATED"/>
    <property type="match status" value="1"/>
</dbReference>
<dbReference type="Proteomes" id="UP001054252">
    <property type="component" value="Unassembled WGS sequence"/>
</dbReference>
<organism evidence="1 2">
    <name type="scientific">Rubroshorea leprosula</name>
    <dbReference type="NCBI Taxonomy" id="152421"/>
    <lineage>
        <taxon>Eukaryota</taxon>
        <taxon>Viridiplantae</taxon>
        <taxon>Streptophyta</taxon>
        <taxon>Embryophyta</taxon>
        <taxon>Tracheophyta</taxon>
        <taxon>Spermatophyta</taxon>
        <taxon>Magnoliopsida</taxon>
        <taxon>eudicotyledons</taxon>
        <taxon>Gunneridae</taxon>
        <taxon>Pentapetalae</taxon>
        <taxon>rosids</taxon>
        <taxon>malvids</taxon>
        <taxon>Malvales</taxon>
        <taxon>Dipterocarpaceae</taxon>
        <taxon>Rubroshorea</taxon>
    </lineage>
</organism>
<dbReference type="InterPro" id="IPR008480">
    <property type="entry name" value="DUF761_pln"/>
</dbReference>